<evidence type="ECO:0000313" key="7">
    <source>
        <dbReference type="Proteomes" id="UP000234483"/>
    </source>
</evidence>
<evidence type="ECO:0000259" key="4">
    <source>
        <dbReference type="PROSITE" id="PS01124"/>
    </source>
</evidence>
<evidence type="ECO:0000313" key="5">
    <source>
        <dbReference type="EMBL" id="AYV47679.1"/>
    </source>
</evidence>
<name>A0A2N5CKF3_9CAUL</name>
<evidence type="ECO:0000256" key="1">
    <source>
        <dbReference type="ARBA" id="ARBA00023015"/>
    </source>
</evidence>
<dbReference type="EMBL" id="PJRQ01000057">
    <property type="protein sequence ID" value="PLR05823.1"/>
    <property type="molecule type" value="Genomic_DNA"/>
</dbReference>
<dbReference type="OrthoDB" id="7191628at2"/>
<keyword evidence="3" id="KW-0804">Transcription</keyword>
<sequence>MQPATDFTETPNGPSPGLAALLADVLGDLPPEQHGVRSKIVSALRMVGGEPPPSIHRGGLAPWQVNRLKAHIEARLEAPLRLKEAAGLIGVSCSHFSRAFKKAFGQSFSRYVIALRLERARQLLTETDQSISDIALACGLSDQPHLTRLFHRSYGAPPHAWRRAHGWRAYAAE</sequence>
<feature type="domain" description="HTH araC/xylS-type" evidence="4">
    <location>
        <begin position="66"/>
        <end position="164"/>
    </location>
</feature>
<gene>
    <name evidence="5" type="ORF">C1707_16205</name>
    <name evidence="6" type="ORF">CFHF_26775</name>
</gene>
<dbReference type="Proteomes" id="UP000281192">
    <property type="component" value="Chromosome"/>
</dbReference>
<dbReference type="PANTHER" id="PTHR46796">
    <property type="entry name" value="HTH-TYPE TRANSCRIPTIONAL ACTIVATOR RHAS-RELATED"/>
    <property type="match status" value="1"/>
</dbReference>
<protein>
    <submittedName>
        <fullName evidence="6">AraC family transcriptional regulator</fullName>
    </submittedName>
</protein>
<dbReference type="KEGG" id="cfh:C1707_16205"/>
<dbReference type="PROSITE" id="PS01124">
    <property type="entry name" value="HTH_ARAC_FAMILY_2"/>
    <property type="match status" value="1"/>
</dbReference>
<dbReference type="GO" id="GO:0043565">
    <property type="term" value="F:sequence-specific DNA binding"/>
    <property type="evidence" value="ECO:0007669"/>
    <property type="project" value="InterPro"/>
</dbReference>
<organism evidence="6 7">
    <name type="scientific">Caulobacter flavus</name>
    <dbReference type="NCBI Taxonomy" id="1679497"/>
    <lineage>
        <taxon>Bacteria</taxon>
        <taxon>Pseudomonadati</taxon>
        <taxon>Pseudomonadota</taxon>
        <taxon>Alphaproteobacteria</taxon>
        <taxon>Caulobacterales</taxon>
        <taxon>Caulobacteraceae</taxon>
        <taxon>Caulobacter</taxon>
    </lineage>
</organism>
<accession>A0A2N5CKF3</accession>
<dbReference type="SMART" id="SM00342">
    <property type="entry name" value="HTH_ARAC"/>
    <property type="match status" value="1"/>
</dbReference>
<dbReference type="InterPro" id="IPR018060">
    <property type="entry name" value="HTH_AraC"/>
</dbReference>
<evidence type="ECO:0000313" key="8">
    <source>
        <dbReference type="Proteomes" id="UP000281192"/>
    </source>
</evidence>
<dbReference type="InterPro" id="IPR050204">
    <property type="entry name" value="AraC_XylS_family_regulators"/>
</dbReference>
<dbReference type="Pfam" id="PF12833">
    <property type="entry name" value="HTH_18"/>
    <property type="match status" value="1"/>
</dbReference>
<dbReference type="AlphaFoldDB" id="A0A2N5CKF3"/>
<dbReference type="PANTHER" id="PTHR46796:SF14">
    <property type="entry name" value="TRANSCRIPTIONAL REGULATORY PROTEIN"/>
    <property type="match status" value="1"/>
</dbReference>
<evidence type="ECO:0000256" key="2">
    <source>
        <dbReference type="ARBA" id="ARBA00023125"/>
    </source>
</evidence>
<dbReference type="Proteomes" id="UP000234483">
    <property type="component" value="Unassembled WGS sequence"/>
</dbReference>
<dbReference type="SUPFAM" id="SSF46689">
    <property type="entry name" value="Homeodomain-like"/>
    <property type="match status" value="2"/>
</dbReference>
<dbReference type="RefSeq" id="WP_101715955.1">
    <property type="nucleotide sequence ID" value="NZ_CP026100.1"/>
</dbReference>
<reference evidence="6 7" key="1">
    <citation type="submission" date="2017-12" db="EMBL/GenBank/DDBJ databases">
        <title>The genome sequence of Caulobacter flavus CGMCC1 15093.</title>
        <authorList>
            <person name="Gao J."/>
            <person name="Mao X."/>
            <person name="Sun J."/>
        </authorList>
    </citation>
    <scope>NUCLEOTIDE SEQUENCE [LARGE SCALE GENOMIC DNA]</scope>
    <source>
        <strain evidence="6 7">CGMCC1 15093</strain>
    </source>
</reference>
<proteinExistence type="predicted"/>
<dbReference type="EMBL" id="CP026100">
    <property type="protein sequence ID" value="AYV47679.1"/>
    <property type="molecule type" value="Genomic_DNA"/>
</dbReference>
<dbReference type="Gene3D" id="1.10.10.60">
    <property type="entry name" value="Homeodomain-like"/>
    <property type="match status" value="2"/>
</dbReference>
<evidence type="ECO:0000256" key="3">
    <source>
        <dbReference type="ARBA" id="ARBA00023163"/>
    </source>
</evidence>
<keyword evidence="2" id="KW-0238">DNA-binding</keyword>
<keyword evidence="1" id="KW-0805">Transcription regulation</keyword>
<keyword evidence="8" id="KW-1185">Reference proteome</keyword>
<dbReference type="InterPro" id="IPR009057">
    <property type="entry name" value="Homeodomain-like_sf"/>
</dbReference>
<dbReference type="GO" id="GO:0003700">
    <property type="term" value="F:DNA-binding transcription factor activity"/>
    <property type="evidence" value="ECO:0007669"/>
    <property type="project" value="InterPro"/>
</dbReference>
<evidence type="ECO:0000313" key="6">
    <source>
        <dbReference type="EMBL" id="PLR05823.1"/>
    </source>
</evidence>
<reference evidence="5 8" key="2">
    <citation type="submission" date="2018-01" db="EMBL/GenBank/DDBJ databases">
        <title>Complete genome sequence of Caulobacter flavus RHGG3.</title>
        <authorList>
            <person name="Yang E."/>
        </authorList>
    </citation>
    <scope>NUCLEOTIDE SEQUENCE [LARGE SCALE GENOMIC DNA]</scope>
    <source>
        <strain evidence="5 8">RHGG3</strain>
    </source>
</reference>